<keyword evidence="1" id="KW-0808">Transferase</keyword>
<dbReference type="Pfam" id="PF00132">
    <property type="entry name" value="Hexapep"/>
    <property type="match status" value="2"/>
</dbReference>
<gene>
    <name evidence="2" type="ORF">METZ01_LOCUS403116</name>
</gene>
<dbReference type="InterPro" id="IPR018357">
    <property type="entry name" value="Hexapep_transf_CS"/>
</dbReference>
<dbReference type="EMBL" id="UINC01154788">
    <property type="protein sequence ID" value="SVD50262.1"/>
    <property type="molecule type" value="Genomic_DNA"/>
</dbReference>
<evidence type="ECO:0008006" key="3">
    <source>
        <dbReference type="Google" id="ProtNLM"/>
    </source>
</evidence>
<dbReference type="CDD" id="cd03360">
    <property type="entry name" value="LbH_AT_putative"/>
    <property type="match status" value="1"/>
</dbReference>
<dbReference type="PANTHER" id="PTHR43300">
    <property type="entry name" value="ACETYLTRANSFERASE"/>
    <property type="match status" value="1"/>
</dbReference>
<protein>
    <recommendedName>
        <fullName evidence="3">PglD N-terminal domain-containing protein</fullName>
    </recommendedName>
</protein>
<dbReference type="PANTHER" id="PTHR43300:SF4">
    <property type="entry name" value="ACYL-[ACYL-CARRIER-PROTEIN]--UDP-N-ACETYLGLUCOSAMINE O-ACYLTRANSFERASE"/>
    <property type="match status" value="1"/>
</dbReference>
<dbReference type="InterPro" id="IPR020019">
    <property type="entry name" value="AcTrfase_PglD-like"/>
</dbReference>
<dbReference type="InterPro" id="IPR011004">
    <property type="entry name" value="Trimer_LpxA-like_sf"/>
</dbReference>
<dbReference type="Gene3D" id="2.160.10.10">
    <property type="entry name" value="Hexapeptide repeat proteins"/>
    <property type="match status" value="1"/>
</dbReference>
<dbReference type="InterPro" id="IPR050179">
    <property type="entry name" value="Trans_hexapeptide_repeat"/>
</dbReference>
<dbReference type="PROSITE" id="PS00101">
    <property type="entry name" value="HEXAPEP_TRANSFERASES"/>
    <property type="match status" value="1"/>
</dbReference>
<dbReference type="GO" id="GO:0016740">
    <property type="term" value="F:transferase activity"/>
    <property type="evidence" value="ECO:0007669"/>
    <property type="project" value="UniProtKB-KW"/>
</dbReference>
<dbReference type="InterPro" id="IPR001451">
    <property type="entry name" value="Hexapep"/>
</dbReference>
<name>A0A382VUS8_9ZZZZ</name>
<accession>A0A382VUS8</accession>
<dbReference type="SUPFAM" id="SSF51161">
    <property type="entry name" value="Trimeric LpxA-like enzymes"/>
    <property type="match status" value="1"/>
</dbReference>
<proteinExistence type="predicted"/>
<reference evidence="2" key="1">
    <citation type="submission" date="2018-05" db="EMBL/GenBank/DDBJ databases">
        <authorList>
            <person name="Lanie J.A."/>
            <person name="Ng W.-L."/>
            <person name="Kazmierczak K.M."/>
            <person name="Andrzejewski T.M."/>
            <person name="Davidsen T.M."/>
            <person name="Wayne K.J."/>
            <person name="Tettelin H."/>
            <person name="Glass J.I."/>
            <person name="Rusch D."/>
            <person name="Podicherti R."/>
            <person name="Tsui H.-C.T."/>
            <person name="Winkler M.E."/>
        </authorList>
    </citation>
    <scope>NUCLEOTIDE SEQUENCE</scope>
</reference>
<evidence type="ECO:0000313" key="2">
    <source>
        <dbReference type="EMBL" id="SVD50262.1"/>
    </source>
</evidence>
<dbReference type="AlphaFoldDB" id="A0A382VUS8"/>
<evidence type="ECO:0000256" key="1">
    <source>
        <dbReference type="ARBA" id="ARBA00022679"/>
    </source>
</evidence>
<organism evidence="2">
    <name type="scientific">marine metagenome</name>
    <dbReference type="NCBI Taxonomy" id="408172"/>
    <lineage>
        <taxon>unclassified sequences</taxon>
        <taxon>metagenomes</taxon>
        <taxon>ecological metagenomes</taxon>
    </lineage>
</organism>
<sequence length="221" mass="23842">MGDQDLVIFGIGQIGELAKYYFEADTEFRPVAFTADGEFVDEANFMGLPVLPFDELGEAFRPFDAALFVAVGYSGLNRNRRRIFDEATRLGYSLPSYVSSKATVFPDLSSCRNCLILEDNTIQPRVVVGDDVFLWSGNHIGHHSVIEDHCYIASQVVVSGNCRIGEASFIGVNATLHDGVTVGAGSVIAAGALIKRDVEPGSVMTAASARLSDRKASEVDL</sequence>